<dbReference type="FunFam" id="3.30.70.270:FF:000001">
    <property type="entry name" value="Diguanylate cyclase domain protein"/>
    <property type="match status" value="1"/>
</dbReference>
<proteinExistence type="predicted"/>
<dbReference type="PANTHER" id="PTHR45138">
    <property type="entry name" value="REGULATORY COMPONENTS OF SENSORY TRANSDUCTION SYSTEM"/>
    <property type="match status" value="1"/>
</dbReference>
<evidence type="ECO:0000313" key="7">
    <source>
        <dbReference type="Proteomes" id="UP000242258"/>
    </source>
</evidence>
<evidence type="ECO:0000259" key="5">
    <source>
        <dbReference type="PROSITE" id="PS50887"/>
    </source>
</evidence>
<dbReference type="CDD" id="cd01949">
    <property type="entry name" value="GGDEF"/>
    <property type="match status" value="1"/>
</dbReference>
<dbReference type="InterPro" id="IPR043128">
    <property type="entry name" value="Rev_trsase/Diguanyl_cyclase"/>
</dbReference>
<keyword evidence="4" id="KW-1133">Transmembrane helix</keyword>
<evidence type="ECO:0000256" key="4">
    <source>
        <dbReference type="SAM" id="Phobius"/>
    </source>
</evidence>
<dbReference type="SUPFAM" id="SSF55073">
    <property type="entry name" value="Nucleotide cyclase"/>
    <property type="match status" value="1"/>
</dbReference>
<gene>
    <name evidence="6" type="ORF">BI198_01045</name>
</gene>
<accession>A0A1E7Q2E6</accession>
<feature type="transmembrane region" description="Helical" evidence="4">
    <location>
        <begin position="82"/>
        <end position="101"/>
    </location>
</feature>
<protein>
    <recommendedName>
        <fullName evidence="2">diguanylate cyclase</fullName>
        <ecNumber evidence="2">2.7.7.65</ecNumber>
    </recommendedName>
</protein>
<feature type="domain" description="GGDEF" evidence="5">
    <location>
        <begin position="226"/>
        <end position="354"/>
    </location>
</feature>
<evidence type="ECO:0000256" key="2">
    <source>
        <dbReference type="ARBA" id="ARBA00012528"/>
    </source>
</evidence>
<name>A0A1E7Q2E6_9GAMM</name>
<dbReference type="Pfam" id="PF00990">
    <property type="entry name" value="GGDEF"/>
    <property type="match status" value="1"/>
</dbReference>
<dbReference type="EC" id="2.7.7.65" evidence="2"/>
<dbReference type="Proteomes" id="UP000242258">
    <property type="component" value="Unassembled WGS sequence"/>
</dbReference>
<reference evidence="7" key="1">
    <citation type="submission" date="2016-09" db="EMBL/GenBank/DDBJ databases">
        <authorList>
            <person name="Wan X."/>
            <person name="Hou S."/>
        </authorList>
    </citation>
    <scope>NUCLEOTIDE SEQUENCE [LARGE SCALE GENOMIC DNA]</scope>
    <source>
        <strain evidence="7">KH87</strain>
    </source>
</reference>
<feature type="transmembrane region" description="Helical" evidence="4">
    <location>
        <begin position="57"/>
        <end position="75"/>
    </location>
</feature>
<keyword evidence="4" id="KW-0472">Membrane</keyword>
<dbReference type="InterPro" id="IPR029787">
    <property type="entry name" value="Nucleotide_cyclase"/>
</dbReference>
<dbReference type="STRING" id="1628148.BI198_01045"/>
<dbReference type="NCBIfam" id="TIGR00254">
    <property type="entry name" value="GGDEF"/>
    <property type="match status" value="1"/>
</dbReference>
<dbReference type="InterPro" id="IPR000160">
    <property type="entry name" value="GGDEF_dom"/>
</dbReference>
<comment type="catalytic activity">
    <reaction evidence="3">
        <text>2 GTP = 3',3'-c-di-GMP + 2 diphosphate</text>
        <dbReference type="Rhea" id="RHEA:24898"/>
        <dbReference type="ChEBI" id="CHEBI:33019"/>
        <dbReference type="ChEBI" id="CHEBI:37565"/>
        <dbReference type="ChEBI" id="CHEBI:58805"/>
        <dbReference type="EC" id="2.7.7.65"/>
    </reaction>
</comment>
<keyword evidence="4" id="KW-0812">Transmembrane</keyword>
<dbReference type="PANTHER" id="PTHR45138:SF9">
    <property type="entry name" value="DIGUANYLATE CYCLASE DGCM-RELATED"/>
    <property type="match status" value="1"/>
</dbReference>
<dbReference type="InterPro" id="IPR050469">
    <property type="entry name" value="Diguanylate_Cyclase"/>
</dbReference>
<dbReference type="EMBL" id="MKEK01000001">
    <property type="protein sequence ID" value="OEY68306.1"/>
    <property type="molecule type" value="Genomic_DNA"/>
</dbReference>
<dbReference type="GO" id="GO:0052621">
    <property type="term" value="F:diguanylate cyclase activity"/>
    <property type="evidence" value="ECO:0007669"/>
    <property type="project" value="UniProtKB-EC"/>
</dbReference>
<comment type="cofactor">
    <cofactor evidence="1">
        <name>Mg(2+)</name>
        <dbReference type="ChEBI" id="CHEBI:18420"/>
    </cofactor>
</comment>
<feature type="transmembrane region" description="Helical" evidence="4">
    <location>
        <begin position="158"/>
        <end position="177"/>
    </location>
</feature>
<feature type="transmembrane region" description="Helical" evidence="4">
    <location>
        <begin position="27"/>
        <end position="45"/>
    </location>
</feature>
<dbReference type="AlphaFoldDB" id="A0A1E7Q2E6"/>
<sequence>MDLKLQSKFSIDSVNQAQFIDSRRRRYILLFVSYITSAVMYIYAFKNLGAVDPILPMVLFITATAFLLNITYFHYNNNLNLACNIEAILVAAFVLGLVFIGGFNNTALYWVFPFPAILFGLLGVRNALISNVLLTSALAIILFVPDLALAHYKNAEQSRFITSLLIVILACWINEYFREQSHQAMELLQHNKEQQANTDPLTGLANRRFIDANLMQSFNLQPDVFFPLAVIACDIDSFKQLNDKFGHQAGDEVLKVIANIFRAHLRQQDIACRTGGEEFLLLLPKTSKIDAFKVAEKIRQQLSQQKLLSTDKAYTVTASFGVAESQQLAQLPTAIKLADQQLYQSKRNGRNQIN</sequence>
<keyword evidence="7" id="KW-1185">Reference proteome</keyword>
<dbReference type="Gene3D" id="3.30.70.270">
    <property type="match status" value="1"/>
</dbReference>
<dbReference type="SMART" id="SM00267">
    <property type="entry name" value="GGDEF"/>
    <property type="match status" value="1"/>
</dbReference>
<evidence type="ECO:0000313" key="6">
    <source>
        <dbReference type="EMBL" id="OEY68306.1"/>
    </source>
</evidence>
<feature type="transmembrane region" description="Helical" evidence="4">
    <location>
        <begin position="131"/>
        <end position="152"/>
    </location>
</feature>
<organism evidence="6 7">
    <name type="scientific">Rheinheimera salexigens</name>
    <dbReference type="NCBI Taxonomy" id="1628148"/>
    <lineage>
        <taxon>Bacteria</taxon>
        <taxon>Pseudomonadati</taxon>
        <taxon>Pseudomonadota</taxon>
        <taxon>Gammaproteobacteria</taxon>
        <taxon>Chromatiales</taxon>
        <taxon>Chromatiaceae</taxon>
        <taxon>Rheinheimera</taxon>
    </lineage>
</organism>
<feature type="transmembrane region" description="Helical" evidence="4">
    <location>
        <begin position="107"/>
        <end position="124"/>
    </location>
</feature>
<dbReference type="PROSITE" id="PS50887">
    <property type="entry name" value="GGDEF"/>
    <property type="match status" value="1"/>
</dbReference>
<comment type="caution">
    <text evidence="6">The sequence shown here is derived from an EMBL/GenBank/DDBJ whole genome shotgun (WGS) entry which is preliminary data.</text>
</comment>
<evidence type="ECO:0000256" key="1">
    <source>
        <dbReference type="ARBA" id="ARBA00001946"/>
    </source>
</evidence>
<evidence type="ECO:0000256" key="3">
    <source>
        <dbReference type="ARBA" id="ARBA00034247"/>
    </source>
</evidence>